<dbReference type="InterPro" id="IPR040893">
    <property type="entry name" value="RADX"/>
</dbReference>
<keyword evidence="2" id="KW-1185">Reference proteome</keyword>
<dbReference type="PANTHER" id="PTHR14944:SF2">
    <property type="entry name" value="RPA-RELATED PROTEIN RADX"/>
    <property type="match status" value="1"/>
</dbReference>
<dbReference type="PANTHER" id="PTHR14944">
    <property type="entry name" value="RPA-RELATED PROTEIN RADX"/>
    <property type="match status" value="1"/>
</dbReference>
<dbReference type="InParanoid" id="A0A1S3FY37"/>
<protein>
    <submittedName>
        <fullName evidence="3">Uncharacterized protein CXorf57 homolog</fullName>
    </submittedName>
</protein>
<evidence type="ECO:0000256" key="1">
    <source>
        <dbReference type="SAM" id="MobiDB-lite"/>
    </source>
</evidence>
<dbReference type="STRING" id="10020.ENSDORP00000003789"/>
<dbReference type="RefSeq" id="XP_012881290.1">
    <property type="nucleotide sequence ID" value="XM_013025836.1"/>
</dbReference>
<dbReference type="CTD" id="55086"/>
<organism evidence="2 3">
    <name type="scientific">Dipodomys ordii</name>
    <name type="common">Ord's kangaroo rat</name>
    <dbReference type="NCBI Taxonomy" id="10020"/>
    <lineage>
        <taxon>Eukaryota</taxon>
        <taxon>Metazoa</taxon>
        <taxon>Chordata</taxon>
        <taxon>Craniata</taxon>
        <taxon>Vertebrata</taxon>
        <taxon>Euteleostomi</taxon>
        <taxon>Mammalia</taxon>
        <taxon>Eutheria</taxon>
        <taxon>Euarchontoglires</taxon>
        <taxon>Glires</taxon>
        <taxon>Rodentia</taxon>
        <taxon>Castorimorpha</taxon>
        <taxon>Heteromyidae</taxon>
        <taxon>Dipodomyinae</taxon>
        <taxon>Dipodomys</taxon>
    </lineage>
</organism>
<accession>A0A1S3FY37</accession>
<dbReference type="InterPro" id="IPR012340">
    <property type="entry name" value="NA-bd_OB-fold"/>
</dbReference>
<reference evidence="3" key="1">
    <citation type="submission" date="2025-08" db="UniProtKB">
        <authorList>
            <consortium name="RefSeq"/>
        </authorList>
    </citation>
    <scope>IDENTIFICATION</scope>
    <source>
        <tissue evidence="3">Kidney</tissue>
    </source>
</reference>
<evidence type="ECO:0000313" key="3">
    <source>
        <dbReference type="RefSeq" id="XP_012881290.1"/>
    </source>
</evidence>
<dbReference type="Pfam" id="PF17659">
    <property type="entry name" value="RADX"/>
    <property type="match status" value="1"/>
</dbReference>
<dbReference type="AlphaFoldDB" id="A0A1S3FY37"/>
<dbReference type="OrthoDB" id="5965770at2759"/>
<proteinExistence type="predicted"/>
<dbReference type="GO" id="GO:0003697">
    <property type="term" value="F:single-stranded DNA binding"/>
    <property type="evidence" value="ECO:0007669"/>
    <property type="project" value="InterPro"/>
</dbReference>
<dbReference type="GeneID" id="105992777"/>
<sequence>MEALYRDLQDLDPYRPSMEGPRAGEVTYSKAYPGKKGHPGARTLGYRIRFPKHILSIWYQELTDPWNGIDGKLRILKSSEECRVWAENNQQAQPAIPISYAMLTGTGERYSTAIQQAEIPGPFHDQACKDIEQEDSPRAVTYTPDDSRVSKPMVFQLYKEIPPNPQRNAEERGGPRARRACATSLKPCYWAGPGQLAEASWSYAHCFSALSLGRGKVARGVFIYLKMSAERGRVGSYPQNPEKKQTEVPGVVIRKAGAQKPNSWIQKVLQQIVRSPGMCVSPSEVVPVTVLAVQRYLLEYDRRDTQPKPPVYCYDVTISDGVYQEKCCLDTSLNCLVRQNILKVGIKMSISRVSCLYNEEHLGQGILCIDSVHCEEALDDISVEEIPFRNSEHQKKPERPLRGERSHYLALWNNEDPYGDIWLTNKQPEDYNFKHLKLISLSHLEMTWSTRKYFPALLVRILYKSKLRYYGKPHKKVTEPYQSFLEIADCSGTVTAIMWNDLCPQWYKSLRTGLVLLLQAYSVKKSYPFRMQPSPVNPNIKIISSMEINLNIRDPPTNIIIIPEYQVKPEWGLPKLNHRFITRKELEDKPRNYICDVIGILSFVGRVQRSKKREKHEDFWSYRWIHIADGTSEQPFIVELFSTSQPEIFENIYPMAYFICTQLRVVRNNNVVPRLLYLTTTNESRVFLTGQRGQPYAYEAKVKNFIQWVKTKTDSEKLKNAVIGGYYPYPPVPSTFSKYSCSSKVDSLLTAISEVKKVIEDLQYREQKRIAIQGIITAIKYIPHSYANKSTSALVTPLKISQPSPSQAAPERSHNEEVRGKQHGRGRLARSQNFQTTSTSLSPSKKKRILQAPCGKLIAVPQQEASSQTNGNKLGTSGMVQCPRSANTDTTGNIRFIKDRWESQLLKEKRPSLKDHLKYSCVYPESIPRKFILEHKKFLTQQYNSQPSKYIPPEGKPPKLQEFKSARSLGHFEVTILGLNHEIAIDVAFLPMFCPEDVQTSQVDTLLTCMNYSCVYPVATPVNERTLSPRALAGDIIKAAAELDRVHIIGILDICNLGNNKVEVCLQKIYSPKNMP</sequence>
<feature type="region of interest" description="Disordered" evidence="1">
    <location>
        <begin position="861"/>
        <end position="887"/>
    </location>
</feature>
<gene>
    <name evidence="3" type="primary">LOC105992777</name>
</gene>
<dbReference type="Pfam" id="PF00607">
    <property type="entry name" value="Gag_p24"/>
    <property type="match status" value="1"/>
</dbReference>
<evidence type="ECO:0000313" key="2">
    <source>
        <dbReference type="Proteomes" id="UP000081671"/>
    </source>
</evidence>
<feature type="region of interest" description="Disordered" evidence="1">
    <location>
        <begin position="13"/>
        <end position="34"/>
    </location>
</feature>
<dbReference type="KEGG" id="dord:105992777"/>
<name>A0A1S3FY37_DIPOR</name>
<dbReference type="SUPFAM" id="SSF50249">
    <property type="entry name" value="Nucleic acid-binding proteins"/>
    <property type="match status" value="1"/>
</dbReference>
<dbReference type="FunCoup" id="A0A1S3FY37">
    <property type="interactions" value="403"/>
</dbReference>
<feature type="region of interest" description="Disordered" evidence="1">
    <location>
        <begin position="800"/>
        <end position="846"/>
    </location>
</feature>
<dbReference type="Proteomes" id="UP000081671">
    <property type="component" value="Unplaced"/>
</dbReference>
<feature type="compositionally biased region" description="Polar residues" evidence="1">
    <location>
        <begin position="863"/>
        <end position="887"/>
    </location>
</feature>
<feature type="compositionally biased region" description="Basic and acidic residues" evidence="1">
    <location>
        <begin position="811"/>
        <end position="820"/>
    </location>
</feature>